<comment type="subcellular location">
    <subcellularLocation>
        <location evidence="1">Cell envelope</location>
    </subcellularLocation>
</comment>
<name>A0AAU8PQQ3_DESK7</name>
<evidence type="ECO:0000313" key="4">
    <source>
        <dbReference type="EMBL" id="AEG16797.1"/>
    </source>
</evidence>
<proteinExistence type="predicted"/>
<dbReference type="Pfam" id="PF13407">
    <property type="entry name" value="Peripla_BP_4"/>
    <property type="match status" value="2"/>
</dbReference>
<keyword evidence="5" id="KW-1185">Reference proteome</keyword>
<dbReference type="Proteomes" id="UP000009229">
    <property type="component" value="Chromosome"/>
</dbReference>
<feature type="region of interest" description="Disordered" evidence="2">
    <location>
        <begin position="391"/>
        <end position="501"/>
    </location>
</feature>
<evidence type="ECO:0000259" key="3">
    <source>
        <dbReference type="Pfam" id="PF13407"/>
    </source>
</evidence>
<evidence type="ECO:0000256" key="1">
    <source>
        <dbReference type="ARBA" id="ARBA00004196"/>
    </source>
</evidence>
<protein>
    <submittedName>
        <fullName evidence="4">ABC-type sugar transport system, periplasmic component</fullName>
    </submittedName>
</protein>
<evidence type="ECO:0000313" key="5">
    <source>
        <dbReference type="Proteomes" id="UP000009229"/>
    </source>
</evidence>
<organism evidence="4 5">
    <name type="scientific">Desulfofundulus kuznetsovii (strain DSM 6115 / VKM B-1805 / 17)</name>
    <name type="common">Desulfotomaculum kuznetsovii</name>
    <dbReference type="NCBI Taxonomy" id="760568"/>
    <lineage>
        <taxon>Bacteria</taxon>
        <taxon>Bacillati</taxon>
        <taxon>Bacillota</taxon>
        <taxon>Clostridia</taxon>
        <taxon>Eubacteriales</taxon>
        <taxon>Peptococcaceae</taxon>
        <taxon>Desulfofundulus</taxon>
    </lineage>
</organism>
<dbReference type="InterPro" id="IPR028082">
    <property type="entry name" value="Peripla_BP_I"/>
</dbReference>
<dbReference type="InterPro" id="IPR025997">
    <property type="entry name" value="SBP_2_dom"/>
</dbReference>
<keyword evidence="4" id="KW-0762">Sugar transport</keyword>
<gene>
    <name evidence="4" type="ordered locus">Desku_3311</name>
</gene>
<dbReference type="InterPro" id="IPR050555">
    <property type="entry name" value="Bact_Solute-Bind_Prot2"/>
</dbReference>
<evidence type="ECO:0000256" key="2">
    <source>
        <dbReference type="SAM" id="MobiDB-lite"/>
    </source>
</evidence>
<feature type="compositionally biased region" description="Gly residues" evidence="2">
    <location>
        <begin position="419"/>
        <end position="428"/>
    </location>
</feature>
<reference evidence="5" key="1">
    <citation type="submission" date="2011-05" db="EMBL/GenBank/DDBJ databases">
        <title>Complete sequence of Desulfotomaculum kuznetsovii DSM 6115.</title>
        <authorList>
            <person name="Lucas S."/>
            <person name="Han J."/>
            <person name="Lapidus A."/>
            <person name="Cheng J.-F."/>
            <person name="Goodwin L."/>
            <person name="Pitluck S."/>
            <person name="Peters L."/>
            <person name="Mikhailova N."/>
            <person name="Lu M."/>
            <person name="Saunders E."/>
            <person name="Han C."/>
            <person name="Tapia R."/>
            <person name="Land M."/>
            <person name="Hauser L."/>
            <person name="Kyrpides N."/>
            <person name="Ivanova N."/>
            <person name="Pagani I."/>
            <person name="Nazina T."/>
            <person name="Ivanova A."/>
            <person name="Parshina S."/>
            <person name="Kuever J."/>
            <person name="Muyzer G."/>
            <person name="Plugge C."/>
            <person name="Stams A."/>
            <person name="Woyke T."/>
        </authorList>
    </citation>
    <scope>NUCLEOTIDE SEQUENCE [LARGE SCALE GENOMIC DNA]</scope>
    <source>
        <strain evidence="5">DSM 6115 / VKM B-1805 / 17</strain>
    </source>
</reference>
<dbReference type="PANTHER" id="PTHR30036">
    <property type="entry name" value="D-XYLOSE-BINDING PERIPLASMIC PROTEIN"/>
    <property type="match status" value="1"/>
</dbReference>
<feature type="compositionally biased region" description="Gly residues" evidence="2">
    <location>
        <begin position="475"/>
        <end position="501"/>
    </location>
</feature>
<dbReference type="Gene3D" id="3.40.50.2300">
    <property type="match status" value="2"/>
</dbReference>
<feature type="compositionally biased region" description="Gly residues" evidence="2">
    <location>
        <begin position="169"/>
        <end position="196"/>
    </location>
</feature>
<feature type="region of interest" description="Disordered" evidence="2">
    <location>
        <begin position="163"/>
        <end position="212"/>
    </location>
</feature>
<accession>A0AAU8PQQ3</accession>
<dbReference type="PROSITE" id="PS51257">
    <property type="entry name" value="PROKAR_LIPOPROTEIN"/>
    <property type="match status" value="1"/>
</dbReference>
<keyword evidence="4" id="KW-0813">Transport</keyword>
<dbReference type="GO" id="GO:0030288">
    <property type="term" value="C:outer membrane-bounded periplasmic space"/>
    <property type="evidence" value="ECO:0007669"/>
    <property type="project" value="TreeGrafter"/>
</dbReference>
<dbReference type="AlphaFoldDB" id="A0AAU8PQQ3"/>
<sequence>MVRCAGWKRAGLPIFLAVLLILTGCPGRGEQEQQMTPQLRIAVSLADMQRDGNQIIKQVMNRRRREEKVDITWLDAKNDPAQQEKQLKQLAGRRVKAVVLQAVDPASAPSLVQQLVQNNIKVVALETLPANTPVDAYVASDHARAGELQAQFINEALRQAAGLPAGTGASPGGQAGGQGQGQAGGQGDQAGGGQGQGTAQMTTPGRQLPSRRPLNVMILAGDPRDNAAREIVAAARKALEANPQVRVVEEARQPGNQPAMASLAVQQALAGFNNKIDVILASDSRLAIAAVEVLKAAGLNNRVLTVGVGADREASRALLAGEHDAEVDTRPELLGQYALDAAVGLAKTGHWQYDTRVTSGDYSIPARIVPVRLIQSANAYLLQERWGKEVVQKQGGGHGQGETQTGGSDQSGGSPEQGDQGGQAGGGKQKPRTTLRITTREGKTVEVQIQGEVQRIESVEGGRAGLQQQMPMPAGGAGGGGGGPGGPGGGGAGGGGGGGGM</sequence>
<feature type="compositionally biased region" description="Low complexity" evidence="2">
    <location>
        <begin position="401"/>
        <end position="418"/>
    </location>
</feature>
<dbReference type="KEGG" id="dku:Desku_3311"/>
<feature type="domain" description="Periplasmic binding protein" evidence="3">
    <location>
        <begin position="41"/>
        <end position="160"/>
    </location>
</feature>
<feature type="domain" description="Periplasmic binding protein" evidence="3">
    <location>
        <begin position="196"/>
        <end position="347"/>
    </location>
</feature>
<dbReference type="GO" id="GO:0030246">
    <property type="term" value="F:carbohydrate binding"/>
    <property type="evidence" value="ECO:0007669"/>
    <property type="project" value="TreeGrafter"/>
</dbReference>
<dbReference type="EMBL" id="CP002770">
    <property type="protein sequence ID" value="AEG16797.1"/>
    <property type="molecule type" value="Genomic_DNA"/>
</dbReference>
<dbReference type="SUPFAM" id="SSF53822">
    <property type="entry name" value="Periplasmic binding protein-like I"/>
    <property type="match status" value="2"/>
</dbReference>